<dbReference type="Proteomes" id="UP000595942">
    <property type="component" value="Chromosome"/>
</dbReference>
<evidence type="ECO:0000313" key="3">
    <source>
        <dbReference type="EMBL" id="RZI00187.1"/>
    </source>
</evidence>
<dbReference type="PANTHER" id="PTHR40052:SF1">
    <property type="entry name" value="BACILLIREDOXIN BRXB"/>
    <property type="match status" value="1"/>
</dbReference>
<name>A0A143P9E1_9STAP</name>
<dbReference type="OrthoDB" id="9793981at2"/>
<dbReference type="RefSeq" id="WP_047131022.1">
    <property type="nucleotide sequence ID" value="NZ_CP015114.1"/>
</dbReference>
<protein>
    <submittedName>
        <fullName evidence="3">BrxA/BrxB family bacilliredoxin</fullName>
    </submittedName>
</protein>
<keyword evidence="5" id="KW-1185">Reference proteome</keyword>
<comment type="similarity">
    <text evidence="1">Belongs to the bacilliredoxin family.</text>
</comment>
<reference evidence="3 4" key="1">
    <citation type="submission" date="2018-11" db="EMBL/GenBank/DDBJ databases">
        <title>Genomic profiling of Staphylococcus species from a Poultry farm system in KwaZulu-Natal, South Africa.</title>
        <authorList>
            <person name="Amoako D.G."/>
            <person name="Somboro A.M."/>
            <person name="Abia A.L.K."/>
            <person name="Bester L.A."/>
            <person name="Essack S.Y."/>
        </authorList>
    </citation>
    <scope>NUCLEOTIDE SEQUENCE [LARGE SCALE GENOMIC DNA]</scope>
    <source>
        <strain evidence="3 4">SA11</strain>
    </source>
</reference>
<evidence type="ECO:0000313" key="2">
    <source>
        <dbReference type="EMBL" id="QQS83477.1"/>
    </source>
</evidence>
<evidence type="ECO:0000256" key="1">
    <source>
        <dbReference type="ARBA" id="ARBA00038305"/>
    </source>
</evidence>
<dbReference type="KEGG" id="scv:A4G25_01790"/>
<dbReference type="PANTHER" id="PTHR40052">
    <property type="entry name" value="UPF0403 PROTEIN YQIW-RELATED"/>
    <property type="match status" value="1"/>
</dbReference>
<gene>
    <name evidence="3" type="ORF">EIG99_12230</name>
    <name evidence="2" type="ORF">I6J05_03925</name>
</gene>
<dbReference type="AlphaFoldDB" id="A0A143P9E1"/>
<dbReference type="Gene3D" id="3.40.30.10">
    <property type="entry name" value="Glutaredoxin"/>
    <property type="match status" value="1"/>
</dbReference>
<dbReference type="Proteomes" id="UP000293854">
    <property type="component" value="Unassembled WGS sequence"/>
</dbReference>
<organism evidence="3 4">
    <name type="scientific">Staphylococcus condimenti</name>
    <dbReference type="NCBI Taxonomy" id="70255"/>
    <lineage>
        <taxon>Bacteria</taxon>
        <taxon>Bacillati</taxon>
        <taxon>Bacillota</taxon>
        <taxon>Bacilli</taxon>
        <taxon>Bacillales</taxon>
        <taxon>Staphylococcaceae</taxon>
        <taxon>Staphylococcus</taxon>
    </lineage>
</organism>
<dbReference type="InterPro" id="IPR009474">
    <property type="entry name" value="BrxB/BrxA"/>
</dbReference>
<dbReference type="GeneID" id="93726578"/>
<dbReference type="EMBL" id="RQTE01000324">
    <property type="protein sequence ID" value="RZI00187.1"/>
    <property type="molecule type" value="Genomic_DNA"/>
</dbReference>
<sequence>MDLNFDLYMNDVVKQARNEIENAGYEQLTTPEEVDSVFKQDGTTLVMINSVCGCAGGIARPAAEHALHYDKMPDRLVSVFAGQDKEATQQARDYFEGYAPSSPSFALMKDGKITEMIERHQIEGHDIMDVINQLQNLFEKYCEER</sequence>
<proteinExistence type="inferred from homology"/>
<accession>A0A143P9E1</accession>
<dbReference type="EMBL" id="CP068073">
    <property type="protein sequence ID" value="QQS83477.1"/>
    <property type="molecule type" value="Genomic_DNA"/>
</dbReference>
<evidence type="ECO:0000313" key="5">
    <source>
        <dbReference type="Proteomes" id="UP000595942"/>
    </source>
</evidence>
<dbReference type="Pfam" id="PF06491">
    <property type="entry name" value="Disulph_isomer"/>
    <property type="match status" value="1"/>
</dbReference>
<reference evidence="2 5" key="2">
    <citation type="submission" date="2021-01" db="EMBL/GenBank/DDBJ databases">
        <title>FDA dAtabase for Regulatory Grade micrObial Sequences (FDA-ARGOS): Supporting development and validation of Infectious Disease Dx tests.</title>
        <authorList>
            <person name="Sproer C."/>
            <person name="Gronow S."/>
            <person name="Severitt S."/>
            <person name="Schroder I."/>
            <person name="Tallon L."/>
            <person name="Sadzewicz L."/>
            <person name="Zhao X."/>
            <person name="Boylan J."/>
            <person name="Ott S."/>
            <person name="Bowen H."/>
            <person name="Vavikolanu K."/>
            <person name="Mehta A."/>
            <person name="Aluvathingal J."/>
            <person name="Nadendla S."/>
            <person name="Lowell S."/>
            <person name="Myers T."/>
            <person name="Yan Y."/>
            <person name="Sichtig H."/>
        </authorList>
    </citation>
    <scope>NUCLEOTIDE SEQUENCE [LARGE SCALE GENOMIC DNA]</scope>
    <source>
        <strain evidence="2 5">FDAARGOS_1148</strain>
    </source>
</reference>
<evidence type="ECO:0000313" key="4">
    <source>
        <dbReference type="Proteomes" id="UP000293854"/>
    </source>
</evidence>
<dbReference type="NCBIfam" id="TIGR04191">
    <property type="entry name" value="YphP_YqiW"/>
    <property type="match status" value="1"/>
</dbReference>